<gene>
    <name evidence="2" type="ORF">LCGC14_1663590</name>
</gene>
<accession>A0A0F9HU42</accession>
<feature type="transmembrane region" description="Helical" evidence="1">
    <location>
        <begin position="59"/>
        <end position="78"/>
    </location>
</feature>
<keyword evidence="1" id="KW-0472">Membrane</keyword>
<dbReference type="EMBL" id="LAZR01014176">
    <property type="protein sequence ID" value="KKM18642.1"/>
    <property type="molecule type" value="Genomic_DNA"/>
</dbReference>
<dbReference type="InterPro" id="IPR025238">
    <property type="entry name" value="DUF4184"/>
</dbReference>
<comment type="caution">
    <text evidence="2">The sequence shown here is derived from an EMBL/GenBank/DDBJ whole genome shotgun (WGS) entry which is preliminary data.</text>
</comment>
<name>A0A0F9HU42_9ZZZZ</name>
<evidence type="ECO:0000313" key="2">
    <source>
        <dbReference type="EMBL" id="KKM18642.1"/>
    </source>
</evidence>
<keyword evidence="1" id="KW-1133">Transmembrane helix</keyword>
<reference evidence="2" key="1">
    <citation type="journal article" date="2015" name="Nature">
        <title>Complex archaea that bridge the gap between prokaryotes and eukaryotes.</title>
        <authorList>
            <person name="Spang A."/>
            <person name="Saw J.H."/>
            <person name="Jorgensen S.L."/>
            <person name="Zaremba-Niedzwiedzka K."/>
            <person name="Martijn J."/>
            <person name="Lind A.E."/>
            <person name="van Eijk R."/>
            <person name="Schleper C."/>
            <person name="Guy L."/>
            <person name="Ettema T.J."/>
        </authorList>
    </citation>
    <scope>NUCLEOTIDE SEQUENCE</scope>
</reference>
<evidence type="ECO:0000256" key="1">
    <source>
        <dbReference type="SAM" id="Phobius"/>
    </source>
</evidence>
<organism evidence="2">
    <name type="scientific">marine sediment metagenome</name>
    <dbReference type="NCBI Taxonomy" id="412755"/>
    <lineage>
        <taxon>unclassified sequences</taxon>
        <taxon>metagenomes</taxon>
        <taxon>ecological metagenomes</taxon>
    </lineage>
</organism>
<protein>
    <recommendedName>
        <fullName evidence="3">DUF4184 domain-containing protein</fullName>
    </recommendedName>
</protein>
<dbReference type="Pfam" id="PF13803">
    <property type="entry name" value="DUF4184"/>
    <property type="match status" value="1"/>
</dbReference>
<feature type="non-terminal residue" evidence="2">
    <location>
        <position position="103"/>
    </location>
</feature>
<sequence>MPSVIFSHQAPGLALKIKFPKKVDGTALCIGTIVPDLTSIIDFLLPFSLRGVSHSLLGLLYYTIPLSLILMLIFRIKIGPFLARTAKKEGRLSKPLNYLGIGT</sequence>
<dbReference type="AlphaFoldDB" id="A0A0F9HU42"/>
<keyword evidence="1" id="KW-0812">Transmembrane</keyword>
<evidence type="ECO:0008006" key="3">
    <source>
        <dbReference type="Google" id="ProtNLM"/>
    </source>
</evidence>
<proteinExistence type="predicted"/>